<proteinExistence type="predicted"/>
<dbReference type="RefSeq" id="WP_069311686.1">
    <property type="nucleotide sequence ID" value="NZ_MDTU01000001.1"/>
</dbReference>
<keyword evidence="2" id="KW-1185">Reference proteome</keyword>
<evidence type="ECO:0000313" key="2">
    <source>
        <dbReference type="Proteomes" id="UP000094329"/>
    </source>
</evidence>
<gene>
    <name evidence="1" type="ORF">BGC07_01520</name>
</gene>
<dbReference type="EMBL" id="MDTU01000001">
    <property type="protein sequence ID" value="ODN41884.1"/>
    <property type="molecule type" value="Genomic_DNA"/>
</dbReference>
<evidence type="ECO:0000313" key="1">
    <source>
        <dbReference type="EMBL" id="ODN41884.1"/>
    </source>
</evidence>
<comment type="caution">
    <text evidence="1">The sequence shown here is derived from an EMBL/GenBank/DDBJ whole genome shotgun (WGS) entry which is preliminary data.</text>
</comment>
<name>A0ABX2ZZ38_9GAMM</name>
<sequence>MNPQVWFGKQNGIHYQYAGVDYGLTSELSFGLYGLEANIDDQNGAGSKLIWQLNHDINLSGETFSSQAGNDYALLLNYTGITNNQLSFLQRRVNITSPLRLDNGTPPSILFSNLPFDYIGDVTPTRWTTLQDNYSLDSTTLSLSTRFTDTYQDQDFSLSHNFNAMISGQLQGGSIKLTSENDRNPWASYQIFLNLPFIGSLNAQEYWVKNNSDLNGFNLNYYLTLGETQPLTVSATYTETQNEDSWTANMTWQYSPNISFTIGGNQDSVTFGISLSDIIGLNPHPQDPTYFNNATLTGRLMQPALDGSPAEPVPNVKLEVGGQPVVTDKEGYYTVAVPTYQRLEVNIDMSTLPANLVLAKPSPVFEMRPSTYETYNPDLSWSGGFDAQLFYLGGVPEGLRASIINLDNNEQVSVVKIEPKDGFIMAEGLIPGHYELKLLGAKKSTKAIKIHHP</sequence>
<organism evidence="1 2">
    <name type="scientific">Piscirickettsia litoralis</name>
    <dbReference type="NCBI Taxonomy" id="1891921"/>
    <lineage>
        <taxon>Bacteria</taxon>
        <taxon>Pseudomonadati</taxon>
        <taxon>Pseudomonadota</taxon>
        <taxon>Gammaproteobacteria</taxon>
        <taxon>Thiotrichales</taxon>
        <taxon>Piscirickettsiaceae</taxon>
        <taxon>Piscirickettsia</taxon>
    </lineage>
</organism>
<dbReference type="Proteomes" id="UP000094329">
    <property type="component" value="Unassembled WGS sequence"/>
</dbReference>
<reference evidence="1 2" key="1">
    <citation type="submission" date="2016-08" db="EMBL/GenBank/DDBJ databases">
        <title>Draft genome sequence of Candidatus Piscirickettsia litoralis, from seawater.</title>
        <authorList>
            <person name="Wan X."/>
            <person name="Lee A.J."/>
            <person name="Hou S."/>
            <person name="Donachie S.P."/>
        </authorList>
    </citation>
    <scope>NUCLEOTIDE SEQUENCE [LARGE SCALE GENOMIC DNA]</scope>
    <source>
        <strain evidence="1 2">Y2</strain>
    </source>
</reference>
<evidence type="ECO:0008006" key="3">
    <source>
        <dbReference type="Google" id="ProtNLM"/>
    </source>
</evidence>
<accession>A0ABX2ZZ38</accession>
<protein>
    <recommendedName>
        <fullName evidence="3">Carboxypeptidase regulatory-like domain-containing protein</fullName>
    </recommendedName>
</protein>